<gene>
    <name evidence="2" type="ORF">SAMN05421547_12289</name>
</gene>
<protein>
    <recommendedName>
        <fullName evidence="1">REase associating with pPIWI RE domain-containing protein</fullName>
    </recommendedName>
</protein>
<evidence type="ECO:0000313" key="2">
    <source>
        <dbReference type="EMBL" id="SDZ40871.1"/>
    </source>
</evidence>
<dbReference type="Proteomes" id="UP000183417">
    <property type="component" value="Unassembled WGS sequence"/>
</dbReference>
<sequence>MVVDYRNVGIIAPALRKRYQWRHLVQLVVACVLVQLGQTRKSVSKRMQSLAPTELVALLEHASSENASPPGPHAPSVTVDESRALELAHEAVPLLAAGLADHFRRARAGQPLVHDAAMSHWLRAAMLRLASLYVLYGRPVQADGAHTLVANSTLPLREREWDLPVFDTPGFRFHGVRLLDPGTRLPTIECIDLARQTASELDLKEQQAFAQLESACDLFGSRGSEVYSALREFITRHPISSAAEQRRFLEAGNLQLAAPFLASCYEQVQPHHLVKGGLFRCATCGAPLIESTIDAHVSCTVRQCKAFESPVPRELARAVTLQDALIVKAHILVYWCGPGQDEIALYDTATTEPSGLDAALYPGRDRCDLSLDAEGTGIDVKSHANPFVLAASLNRSLGGLELYTTKVIAINDQALSRFPDYLDILRRECNRHDVEFTSVSALRRDLRARA</sequence>
<dbReference type="InterPro" id="IPR040828">
    <property type="entry name" value="pPIWI_RE_REase"/>
</dbReference>
<dbReference type="Pfam" id="PF18154">
    <property type="entry name" value="pPIWI_RE_REase"/>
    <property type="match status" value="1"/>
</dbReference>
<evidence type="ECO:0000313" key="3">
    <source>
        <dbReference type="Proteomes" id="UP000183417"/>
    </source>
</evidence>
<feature type="domain" description="REase associating with pPIWI RE" evidence="1">
    <location>
        <begin position="339"/>
        <end position="449"/>
    </location>
</feature>
<name>A0A1H3STK2_9BURK</name>
<accession>A0A1H3STK2</accession>
<proteinExistence type="predicted"/>
<dbReference type="EMBL" id="FNPE01000022">
    <property type="protein sequence ID" value="SDZ40871.1"/>
    <property type="molecule type" value="Genomic_DNA"/>
</dbReference>
<reference evidence="2 3" key="1">
    <citation type="submission" date="2016-10" db="EMBL/GenBank/DDBJ databases">
        <authorList>
            <person name="de Groot N.N."/>
        </authorList>
    </citation>
    <scope>NUCLEOTIDE SEQUENCE [LARGE SCALE GENOMIC DNA]</scope>
    <source>
        <strain evidence="2 3">LMG 24775</strain>
    </source>
</reference>
<organism evidence="2 3">
    <name type="scientific">Delftia lacustris</name>
    <dbReference type="NCBI Taxonomy" id="558537"/>
    <lineage>
        <taxon>Bacteria</taxon>
        <taxon>Pseudomonadati</taxon>
        <taxon>Pseudomonadota</taxon>
        <taxon>Betaproteobacteria</taxon>
        <taxon>Burkholderiales</taxon>
        <taxon>Comamonadaceae</taxon>
        <taxon>Delftia</taxon>
    </lineage>
</organism>
<evidence type="ECO:0000259" key="1">
    <source>
        <dbReference type="Pfam" id="PF18154"/>
    </source>
</evidence>
<dbReference type="AlphaFoldDB" id="A0A1H3STK2"/>